<sequence>MKIFLRGLRFFFVSLVAGILASEILFRMDQFYCDDLHGENAAGGGAALGMIMLAFLASALLSEFAILAGIDLARHFGLIPWRATWKTEVVSLAVVLVISGVAAYQFIQSSC</sequence>
<name>A0ABW1AV73_9RHOO</name>
<dbReference type="RefSeq" id="WP_157748598.1">
    <property type="nucleotide sequence ID" value="NZ_JBHSOG010000091.1"/>
</dbReference>
<dbReference type="EMBL" id="JBHSOG010000091">
    <property type="protein sequence ID" value="MFC5771193.1"/>
    <property type="molecule type" value="Genomic_DNA"/>
</dbReference>
<organism evidence="2 3">
    <name type="scientific">Thauera sinica</name>
    <dbReference type="NCBI Taxonomy" id="2665146"/>
    <lineage>
        <taxon>Bacteria</taxon>
        <taxon>Pseudomonadati</taxon>
        <taxon>Pseudomonadota</taxon>
        <taxon>Betaproteobacteria</taxon>
        <taxon>Rhodocyclales</taxon>
        <taxon>Zoogloeaceae</taxon>
        <taxon>Thauera</taxon>
    </lineage>
</organism>
<accession>A0ABW1AV73</accession>
<evidence type="ECO:0000313" key="3">
    <source>
        <dbReference type="Proteomes" id="UP001595974"/>
    </source>
</evidence>
<feature type="transmembrane region" description="Helical" evidence="1">
    <location>
        <begin position="7"/>
        <end position="26"/>
    </location>
</feature>
<keyword evidence="3" id="KW-1185">Reference proteome</keyword>
<feature type="transmembrane region" description="Helical" evidence="1">
    <location>
        <begin position="89"/>
        <end position="107"/>
    </location>
</feature>
<comment type="caution">
    <text evidence="2">The sequence shown here is derived from an EMBL/GenBank/DDBJ whole genome shotgun (WGS) entry which is preliminary data.</text>
</comment>
<protein>
    <submittedName>
        <fullName evidence="2">Uncharacterized protein</fullName>
    </submittedName>
</protein>
<keyword evidence="1" id="KW-0472">Membrane</keyword>
<keyword evidence="1" id="KW-1133">Transmembrane helix</keyword>
<dbReference type="Proteomes" id="UP001595974">
    <property type="component" value="Unassembled WGS sequence"/>
</dbReference>
<evidence type="ECO:0000256" key="1">
    <source>
        <dbReference type="SAM" id="Phobius"/>
    </source>
</evidence>
<reference evidence="3" key="1">
    <citation type="journal article" date="2019" name="Int. J. Syst. Evol. Microbiol.">
        <title>The Global Catalogue of Microorganisms (GCM) 10K type strain sequencing project: providing services to taxonomists for standard genome sequencing and annotation.</title>
        <authorList>
            <consortium name="The Broad Institute Genomics Platform"/>
            <consortium name="The Broad Institute Genome Sequencing Center for Infectious Disease"/>
            <person name="Wu L."/>
            <person name="Ma J."/>
        </authorList>
    </citation>
    <scope>NUCLEOTIDE SEQUENCE [LARGE SCALE GENOMIC DNA]</scope>
    <source>
        <strain evidence="3">SHR3</strain>
    </source>
</reference>
<feature type="transmembrane region" description="Helical" evidence="1">
    <location>
        <begin position="46"/>
        <end position="68"/>
    </location>
</feature>
<proteinExistence type="predicted"/>
<gene>
    <name evidence="2" type="ORF">ACFPTN_17575</name>
</gene>
<evidence type="ECO:0000313" key="2">
    <source>
        <dbReference type="EMBL" id="MFC5771193.1"/>
    </source>
</evidence>
<keyword evidence="1" id="KW-0812">Transmembrane</keyword>